<dbReference type="EMBL" id="RIZI01000104">
    <property type="protein sequence ID" value="RNF70272.1"/>
    <property type="molecule type" value="Genomic_DNA"/>
</dbReference>
<evidence type="ECO:0008006" key="2">
    <source>
        <dbReference type="Google" id="ProtNLM"/>
    </source>
</evidence>
<dbReference type="OrthoDB" id="6636801at2"/>
<sequence>MVNVALDWKRIDWMPNETWKKNILPKLEAVGLKPADLKRSVYVIRLNGDFCIQYPWRQSPTIYIGEGNFGQRINSHRAWVKELEGLVGDFAFQVRIAIPRVKNSPDAYLDCEAALIARFGELFGTAPLWNKQYESRRNGYLYNQKQVDQAICKGSGAKYKWAIAPMRSSTFYANFRRTDRKAAQAGEFRR</sequence>
<accession>A0A3M8RR98</accession>
<comment type="caution">
    <text evidence="1">The sequence shown here is derived from an EMBL/GenBank/DDBJ whole genome shotgun (WGS) entry which is preliminary data.</text>
</comment>
<reference evidence="1" key="1">
    <citation type="submission" date="2018-10" db="EMBL/GenBank/DDBJ databases">
        <title>Acidithiobacillus sulfuriphilus sp. nov.: an extremely acidophilic sulfur-oxidizing chemolithotroph isolated from a neutral pH environment.</title>
        <authorList>
            <person name="Falagan C."/>
            <person name="Moya-Beltran A."/>
            <person name="Quatrini R."/>
            <person name="Johnson D.B."/>
        </authorList>
    </citation>
    <scope>NUCLEOTIDE SEQUENCE [LARGE SCALE GENOMIC DNA]</scope>
    <source>
        <strain evidence="1">CJ-2</strain>
    </source>
</reference>
<dbReference type="RefSeq" id="WP_123101706.1">
    <property type="nucleotide sequence ID" value="NZ_CP127527.1"/>
</dbReference>
<protein>
    <recommendedName>
        <fullName evidence="2">GIY-YIG nuclease family protein</fullName>
    </recommendedName>
</protein>
<evidence type="ECO:0000313" key="1">
    <source>
        <dbReference type="EMBL" id="RNF70272.1"/>
    </source>
</evidence>
<dbReference type="AlphaFoldDB" id="A0A3M8RR98"/>
<gene>
    <name evidence="1" type="ORF">EC580_01950</name>
</gene>
<name>A0A3M8RR98_9PROT</name>
<proteinExistence type="predicted"/>
<organism evidence="1">
    <name type="scientific">Acidithiobacillus sulfuriphilus</name>
    <dbReference type="NCBI Taxonomy" id="1867749"/>
    <lineage>
        <taxon>Bacteria</taxon>
        <taxon>Pseudomonadati</taxon>
        <taxon>Pseudomonadota</taxon>
        <taxon>Acidithiobacillia</taxon>
        <taxon>Acidithiobacillales</taxon>
        <taxon>Acidithiobacillaceae</taxon>
        <taxon>Acidithiobacillus</taxon>
    </lineage>
</organism>